<sequence>MPASPDANAAVRLDGLLRQLTDRTAEVVVSQERLHRLLAAVVSLASDLSLPDVLRRIVESSCDLVGARYGALAVVGPDRQLLEFTHGDGHHHTDFDGPGAPAFDPAAPGFLGVPVRVRGEVFGNLYLSDKEDGADFTRADREVVVAVAAAAGIAIENARLYERSRQREVWLRASNEVTNALLTGTPDRDALRLVAVRARLAANGVDALLALPDGQGDLAVRVRDGEHPAIGVEVGGGAAREVFDTGTAKVLDGLPGDGDRVGPVVAVPLAAGDRVLGVLMVARARDQRAFDVSDVALVESFARQAALILEFTRATGAGRRLAVLEDRDRIARDLHDLVIQRLFGLGLGLQSLNGLVEQPVVAQRLAEFVTEVDQTIREIRRTIFSLQEPAAGTADLRARLLKVVQESTRLLGFEPALALDGPLDSVVPDHVRPDLLATLREALANTARHASARKVDVAVEVDRAATVLRLVVRDDGDGLPPRRGRGAGGLANMAARAARWNGSCEVESVEGEGEGGGGGVTVTWSVPLVPGQGGT</sequence>
<evidence type="ECO:0000259" key="5">
    <source>
        <dbReference type="SMART" id="SM00065"/>
    </source>
</evidence>
<feature type="domain" description="GAF" evidence="5">
    <location>
        <begin position="16"/>
        <end position="165"/>
    </location>
</feature>
<dbReference type="InterPro" id="IPR011712">
    <property type="entry name" value="Sig_transdc_His_kin_sub3_dim/P"/>
</dbReference>
<feature type="domain" description="GAF" evidence="5">
    <location>
        <begin position="186"/>
        <end position="319"/>
    </location>
</feature>
<gene>
    <name evidence="7" type="ORF">ACFQ3T_06370</name>
</gene>
<dbReference type="SUPFAM" id="SSF55874">
    <property type="entry name" value="ATPase domain of HSP90 chaperone/DNA topoisomerase II/histidine kinase"/>
    <property type="match status" value="1"/>
</dbReference>
<dbReference type="InterPro" id="IPR050482">
    <property type="entry name" value="Sensor_HK_TwoCompSys"/>
</dbReference>
<feature type="domain" description="Histidine kinase/HSP90-like ATPase" evidence="6">
    <location>
        <begin position="430"/>
        <end position="530"/>
    </location>
</feature>
<keyword evidence="2" id="KW-0418">Kinase</keyword>
<evidence type="ECO:0000259" key="6">
    <source>
        <dbReference type="SMART" id="SM00387"/>
    </source>
</evidence>
<dbReference type="SUPFAM" id="SSF55781">
    <property type="entry name" value="GAF domain-like"/>
    <property type="match status" value="2"/>
</dbReference>
<dbReference type="Proteomes" id="UP001597168">
    <property type="component" value="Unassembled WGS sequence"/>
</dbReference>
<dbReference type="PANTHER" id="PTHR24421:SF56">
    <property type="entry name" value="OXYGEN SENSOR HISTIDINE KINASE RESPONSE REGULATOR DOST"/>
    <property type="match status" value="1"/>
</dbReference>
<dbReference type="Pfam" id="PF02518">
    <property type="entry name" value="HATPase_c"/>
    <property type="match status" value="1"/>
</dbReference>
<evidence type="ECO:0000256" key="4">
    <source>
        <dbReference type="SAM" id="MobiDB-lite"/>
    </source>
</evidence>
<feature type="region of interest" description="Disordered" evidence="4">
    <location>
        <begin position="508"/>
        <end position="535"/>
    </location>
</feature>
<dbReference type="RefSeq" id="WP_380721000.1">
    <property type="nucleotide sequence ID" value="NZ_JBHTLK010000018.1"/>
</dbReference>
<dbReference type="EMBL" id="JBHTLK010000018">
    <property type="protein sequence ID" value="MFD1146741.1"/>
    <property type="molecule type" value="Genomic_DNA"/>
</dbReference>
<comment type="caution">
    <text evidence="7">The sequence shown here is derived from an EMBL/GenBank/DDBJ whole genome shotgun (WGS) entry which is preliminary data.</text>
</comment>
<dbReference type="Pfam" id="PF07730">
    <property type="entry name" value="HisKA_3"/>
    <property type="match status" value="1"/>
</dbReference>
<dbReference type="PANTHER" id="PTHR24421">
    <property type="entry name" value="NITRATE/NITRITE SENSOR PROTEIN NARX-RELATED"/>
    <property type="match status" value="1"/>
</dbReference>
<dbReference type="Gene3D" id="3.30.450.40">
    <property type="match status" value="3"/>
</dbReference>
<evidence type="ECO:0000313" key="7">
    <source>
        <dbReference type="EMBL" id="MFD1146741.1"/>
    </source>
</evidence>
<keyword evidence="1" id="KW-0808">Transferase</keyword>
<keyword evidence="3" id="KW-0902">Two-component regulatory system</keyword>
<dbReference type="Pfam" id="PF13492">
    <property type="entry name" value="GAF_3"/>
    <property type="match status" value="1"/>
</dbReference>
<dbReference type="Gene3D" id="1.20.5.1930">
    <property type="match status" value="1"/>
</dbReference>
<dbReference type="SMART" id="SM00065">
    <property type="entry name" value="GAF"/>
    <property type="match status" value="2"/>
</dbReference>
<dbReference type="InterPro" id="IPR029016">
    <property type="entry name" value="GAF-like_dom_sf"/>
</dbReference>
<reference evidence="8" key="1">
    <citation type="journal article" date="2019" name="Int. J. Syst. Evol. Microbiol.">
        <title>The Global Catalogue of Microorganisms (GCM) 10K type strain sequencing project: providing services to taxonomists for standard genome sequencing and annotation.</title>
        <authorList>
            <consortium name="The Broad Institute Genomics Platform"/>
            <consortium name="The Broad Institute Genome Sequencing Center for Infectious Disease"/>
            <person name="Wu L."/>
            <person name="Ma J."/>
        </authorList>
    </citation>
    <scope>NUCLEOTIDE SEQUENCE [LARGE SCALE GENOMIC DNA]</scope>
    <source>
        <strain evidence="8">CCUG 60214</strain>
    </source>
</reference>
<dbReference type="Gene3D" id="3.30.565.10">
    <property type="entry name" value="Histidine kinase-like ATPase, C-terminal domain"/>
    <property type="match status" value="1"/>
</dbReference>
<name>A0ABW3QPQ7_9PSEU</name>
<accession>A0ABW3QPQ7</accession>
<evidence type="ECO:0000256" key="3">
    <source>
        <dbReference type="ARBA" id="ARBA00023012"/>
    </source>
</evidence>
<evidence type="ECO:0000256" key="2">
    <source>
        <dbReference type="ARBA" id="ARBA00022777"/>
    </source>
</evidence>
<dbReference type="Pfam" id="PF01590">
    <property type="entry name" value="GAF"/>
    <property type="match status" value="1"/>
</dbReference>
<protein>
    <submittedName>
        <fullName evidence="7">GAF domain-containing protein</fullName>
    </submittedName>
</protein>
<evidence type="ECO:0000256" key="1">
    <source>
        <dbReference type="ARBA" id="ARBA00022679"/>
    </source>
</evidence>
<dbReference type="InterPro" id="IPR036890">
    <property type="entry name" value="HATPase_C_sf"/>
</dbReference>
<dbReference type="SMART" id="SM00387">
    <property type="entry name" value="HATPase_c"/>
    <property type="match status" value="1"/>
</dbReference>
<organism evidence="7 8">
    <name type="scientific">Saccharothrix hoggarensis</name>
    <dbReference type="NCBI Taxonomy" id="913853"/>
    <lineage>
        <taxon>Bacteria</taxon>
        <taxon>Bacillati</taxon>
        <taxon>Actinomycetota</taxon>
        <taxon>Actinomycetes</taxon>
        <taxon>Pseudonocardiales</taxon>
        <taxon>Pseudonocardiaceae</taxon>
        <taxon>Saccharothrix</taxon>
    </lineage>
</organism>
<dbReference type="InterPro" id="IPR003018">
    <property type="entry name" value="GAF"/>
</dbReference>
<proteinExistence type="predicted"/>
<dbReference type="InterPro" id="IPR003594">
    <property type="entry name" value="HATPase_dom"/>
</dbReference>
<keyword evidence="8" id="KW-1185">Reference proteome</keyword>
<evidence type="ECO:0000313" key="8">
    <source>
        <dbReference type="Proteomes" id="UP001597168"/>
    </source>
</evidence>